<dbReference type="PANTHER" id="PTHR10108">
    <property type="entry name" value="SAM-DEPENDENT METHYLTRANSFERASE"/>
    <property type="match status" value="1"/>
</dbReference>
<organism evidence="5 6">
    <name type="scientific">Stylosanthes scabra</name>
    <dbReference type="NCBI Taxonomy" id="79078"/>
    <lineage>
        <taxon>Eukaryota</taxon>
        <taxon>Viridiplantae</taxon>
        <taxon>Streptophyta</taxon>
        <taxon>Embryophyta</taxon>
        <taxon>Tracheophyta</taxon>
        <taxon>Spermatophyta</taxon>
        <taxon>Magnoliopsida</taxon>
        <taxon>eudicotyledons</taxon>
        <taxon>Gunneridae</taxon>
        <taxon>Pentapetalae</taxon>
        <taxon>rosids</taxon>
        <taxon>fabids</taxon>
        <taxon>Fabales</taxon>
        <taxon>Fabaceae</taxon>
        <taxon>Papilionoideae</taxon>
        <taxon>50 kb inversion clade</taxon>
        <taxon>dalbergioids sensu lato</taxon>
        <taxon>Dalbergieae</taxon>
        <taxon>Pterocarpus clade</taxon>
        <taxon>Stylosanthes</taxon>
    </lineage>
</organism>
<protein>
    <recommendedName>
        <fullName evidence="4">Methyltransferase</fullName>
        <ecNumber evidence="4">2.1.1.-</ecNumber>
    </recommendedName>
</protein>
<accession>A0ABU6ZJ19</accession>
<dbReference type="Proteomes" id="UP001341840">
    <property type="component" value="Unassembled WGS sequence"/>
</dbReference>
<comment type="subcellular location">
    <subcellularLocation>
        <location evidence="4">Membrane</location>
        <topology evidence="4">Single-pass type II membrane protein</topology>
    </subcellularLocation>
</comment>
<evidence type="ECO:0000313" key="5">
    <source>
        <dbReference type="EMBL" id="MED6221963.1"/>
    </source>
</evidence>
<evidence type="ECO:0000256" key="2">
    <source>
        <dbReference type="ARBA" id="ARBA00022679"/>
    </source>
</evidence>
<dbReference type="SUPFAM" id="SSF81383">
    <property type="entry name" value="F-box domain"/>
    <property type="match status" value="1"/>
</dbReference>
<gene>
    <name evidence="5" type="ORF">PIB30_059853</name>
</gene>
<reference evidence="5 6" key="1">
    <citation type="journal article" date="2023" name="Plants (Basel)">
        <title>Bridging the Gap: Combining Genomics and Transcriptomics Approaches to Understand Stylosanthes scabra, an Orphan Legume from the Brazilian Caatinga.</title>
        <authorList>
            <person name="Ferreira-Neto J.R.C."/>
            <person name="da Silva M.D."/>
            <person name="Binneck E."/>
            <person name="de Melo N.F."/>
            <person name="da Silva R.H."/>
            <person name="de Melo A.L.T.M."/>
            <person name="Pandolfi V."/>
            <person name="Bustamante F.O."/>
            <person name="Brasileiro-Vidal A.C."/>
            <person name="Benko-Iseppon A.M."/>
        </authorList>
    </citation>
    <scope>NUCLEOTIDE SEQUENCE [LARGE SCALE GENOMIC DNA]</scope>
    <source>
        <tissue evidence="5">Leaves</tissue>
    </source>
</reference>
<comment type="caution">
    <text evidence="5">The sequence shown here is derived from an EMBL/GenBank/DDBJ whole genome shotgun (WGS) entry which is preliminary data.</text>
</comment>
<keyword evidence="4" id="KW-0735">Signal-anchor</keyword>
<dbReference type="EC" id="2.1.1.-" evidence="4"/>
<dbReference type="EMBL" id="JASCZI010272381">
    <property type="protein sequence ID" value="MED6221963.1"/>
    <property type="molecule type" value="Genomic_DNA"/>
</dbReference>
<evidence type="ECO:0000256" key="1">
    <source>
        <dbReference type="ARBA" id="ARBA00022603"/>
    </source>
</evidence>
<keyword evidence="1 4" id="KW-0489">Methyltransferase</keyword>
<name>A0ABU6ZJ19_9FABA</name>
<evidence type="ECO:0000256" key="4">
    <source>
        <dbReference type="RuleBase" id="RU366043"/>
    </source>
</evidence>
<evidence type="ECO:0000256" key="3">
    <source>
        <dbReference type="ARBA" id="ARBA00023180"/>
    </source>
</evidence>
<comment type="similarity">
    <text evidence="4">Belongs to the methyltransferase superfamily.</text>
</comment>
<keyword evidence="3 4" id="KW-0325">Glycoprotein</keyword>
<dbReference type="PANTHER" id="PTHR10108:SF1104">
    <property type="entry name" value="METHYLTRANSFERASE PMT14-RELATED"/>
    <property type="match status" value="1"/>
</dbReference>
<keyword evidence="6" id="KW-1185">Reference proteome</keyword>
<dbReference type="InterPro" id="IPR004159">
    <property type="entry name" value="Put_SAM_MeTrfase"/>
</dbReference>
<dbReference type="Pfam" id="PF03141">
    <property type="entry name" value="Methyltransf_29"/>
    <property type="match status" value="1"/>
</dbReference>
<keyword evidence="2 4" id="KW-0808">Transferase</keyword>
<evidence type="ECO:0000313" key="6">
    <source>
        <dbReference type="Proteomes" id="UP001341840"/>
    </source>
</evidence>
<keyword evidence="4" id="KW-0812">Transmembrane</keyword>
<proteinExistence type="inferred from homology"/>
<sequence length="132" mass="14941">MPEVKNNLDFLQWLRPDMSMKILTHLDDYCDLLRISTLSRSWHKFGADAYIDELASVIPIANGSIRTALNIGCGGAYMLKRNVFTMSFAPKDNHEAQVQFELEQGVPAVIGILGTIHLLYPADRATQRKRHK</sequence>
<dbReference type="InterPro" id="IPR036047">
    <property type="entry name" value="F-box-like_dom_sf"/>
</dbReference>